<evidence type="ECO:0008006" key="3">
    <source>
        <dbReference type="Google" id="ProtNLM"/>
    </source>
</evidence>
<organism evidence="1 2">
    <name type="scientific">Streptomyces siamensis</name>
    <dbReference type="NCBI Taxonomy" id="1274986"/>
    <lineage>
        <taxon>Bacteria</taxon>
        <taxon>Bacillati</taxon>
        <taxon>Actinomycetota</taxon>
        <taxon>Actinomycetes</taxon>
        <taxon>Kitasatosporales</taxon>
        <taxon>Streptomycetaceae</taxon>
        <taxon>Streptomyces</taxon>
    </lineage>
</organism>
<comment type="caution">
    <text evidence="1">The sequence shown here is derived from an EMBL/GenBank/DDBJ whole genome shotgun (WGS) entry which is preliminary data.</text>
</comment>
<protein>
    <recommendedName>
        <fullName evidence="3">SH3 domain-containing protein</fullName>
    </recommendedName>
</protein>
<reference evidence="2" key="1">
    <citation type="journal article" date="2019" name="Int. J. Syst. Evol. Microbiol.">
        <title>The Global Catalogue of Microorganisms (GCM) 10K type strain sequencing project: providing services to taxonomists for standard genome sequencing and annotation.</title>
        <authorList>
            <consortium name="The Broad Institute Genomics Platform"/>
            <consortium name="The Broad Institute Genome Sequencing Center for Infectious Disease"/>
            <person name="Wu L."/>
            <person name="Ma J."/>
        </authorList>
    </citation>
    <scope>NUCLEOTIDE SEQUENCE [LARGE SCALE GENOMIC DNA]</scope>
    <source>
        <strain evidence="2">JCM 18409</strain>
    </source>
</reference>
<keyword evidence="2" id="KW-1185">Reference proteome</keyword>
<sequence>MAQRDLRAPDSAPNVAISQIRAYSEESPMFLRSTCSRLGIAVAAASLFALAGAGPALADEATASGLDVDRSLEAGAAFDTGIGRSIGFDDGFGFGFTGTDAGFLIRGRVDAPRGLALRSDPFRGGRLVRIARHGEPVGIFCKTHGEPVDGDTIWYLLADGTWSWAPARSIETFGDTPPWC</sequence>
<dbReference type="Proteomes" id="UP001501759">
    <property type="component" value="Unassembled WGS sequence"/>
</dbReference>
<evidence type="ECO:0000313" key="1">
    <source>
        <dbReference type="EMBL" id="GAA5014938.1"/>
    </source>
</evidence>
<gene>
    <name evidence="1" type="ORF">GCM10023335_39230</name>
</gene>
<dbReference type="EMBL" id="BAABKB010000013">
    <property type="protein sequence ID" value="GAA5014938.1"/>
    <property type="molecule type" value="Genomic_DNA"/>
</dbReference>
<proteinExistence type="predicted"/>
<accession>A0ABP9IZW9</accession>
<name>A0ABP9IZW9_9ACTN</name>
<evidence type="ECO:0000313" key="2">
    <source>
        <dbReference type="Proteomes" id="UP001501759"/>
    </source>
</evidence>